<dbReference type="InterPro" id="IPR025724">
    <property type="entry name" value="GAG-pre-integrase_dom"/>
</dbReference>
<evidence type="ECO:0000313" key="5">
    <source>
        <dbReference type="Proteomes" id="UP001152484"/>
    </source>
</evidence>
<feature type="region of interest" description="Disordered" evidence="1">
    <location>
        <begin position="57"/>
        <end position="88"/>
    </location>
</feature>
<proteinExistence type="predicted"/>
<dbReference type="AlphaFoldDB" id="A0A9P1EIC5"/>
<evidence type="ECO:0000259" key="3">
    <source>
        <dbReference type="Pfam" id="PF13976"/>
    </source>
</evidence>
<comment type="caution">
    <text evidence="4">The sequence shown here is derived from an EMBL/GenBank/DDBJ whole genome shotgun (WGS) entry which is preliminary data.</text>
</comment>
<feature type="chain" id="PRO_5040139174" description="GAG-pre-integrase domain-containing protein" evidence="2">
    <location>
        <begin position="20"/>
        <end position="320"/>
    </location>
</feature>
<feature type="domain" description="GAG-pre-integrase" evidence="3">
    <location>
        <begin position="226"/>
        <end position="290"/>
    </location>
</feature>
<dbReference type="Pfam" id="PF13976">
    <property type="entry name" value="gag_pre-integrs"/>
    <property type="match status" value="1"/>
</dbReference>
<evidence type="ECO:0000256" key="2">
    <source>
        <dbReference type="SAM" id="SignalP"/>
    </source>
</evidence>
<accession>A0A9P1EIC5</accession>
<protein>
    <recommendedName>
        <fullName evidence="3">GAG-pre-integrase domain-containing protein</fullName>
    </recommendedName>
</protein>
<name>A0A9P1EIC5_CUSEU</name>
<organism evidence="4 5">
    <name type="scientific">Cuscuta europaea</name>
    <name type="common">European dodder</name>
    <dbReference type="NCBI Taxonomy" id="41803"/>
    <lineage>
        <taxon>Eukaryota</taxon>
        <taxon>Viridiplantae</taxon>
        <taxon>Streptophyta</taxon>
        <taxon>Embryophyta</taxon>
        <taxon>Tracheophyta</taxon>
        <taxon>Spermatophyta</taxon>
        <taxon>Magnoliopsida</taxon>
        <taxon>eudicotyledons</taxon>
        <taxon>Gunneridae</taxon>
        <taxon>Pentapetalae</taxon>
        <taxon>asterids</taxon>
        <taxon>lamiids</taxon>
        <taxon>Solanales</taxon>
        <taxon>Convolvulaceae</taxon>
        <taxon>Cuscuteae</taxon>
        <taxon>Cuscuta</taxon>
        <taxon>Cuscuta subgen. Cuscuta</taxon>
    </lineage>
</organism>
<reference evidence="4" key="1">
    <citation type="submission" date="2022-07" db="EMBL/GenBank/DDBJ databases">
        <authorList>
            <person name="Macas J."/>
            <person name="Novak P."/>
            <person name="Neumann P."/>
        </authorList>
    </citation>
    <scope>NUCLEOTIDE SEQUENCE</scope>
</reference>
<dbReference type="EMBL" id="CAMAPE010000048">
    <property type="protein sequence ID" value="CAH9106214.1"/>
    <property type="molecule type" value="Genomic_DNA"/>
</dbReference>
<dbReference type="Proteomes" id="UP001152484">
    <property type="component" value="Unassembled WGS sequence"/>
</dbReference>
<keyword evidence="2" id="KW-0732">Signal</keyword>
<feature type="region of interest" description="Disordered" evidence="1">
    <location>
        <begin position="122"/>
        <end position="155"/>
    </location>
</feature>
<feature type="compositionally biased region" description="Polar residues" evidence="1">
    <location>
        <begin position="133"/>
        <end position="143"/>
    </location>
</feature>
<evidence type="ECO:0000256" key="1">
    <source>
        <dbReference type="SAM" id="MobiDB-lite"/>
    </source>
</evidence>
<feature type="signal peptide" evidence="2">
    <location>
        <begin position="1"/>
        <end position="19"/>
    </location>
</feature>
<sequence length="320" mass="34915">MAWMMPVNLLLMLLKAVRHSSRLLSYMKSSLIVNLNYLKDLNLRPLLLLLILLEDPPSSSSRGRGGRHSTYGRGSSSGRGTPSRASRPYLGTCQACRTQGHTARSCPLFRLMVTSSPAPTKCAAPPWPHHDSNTSWTTQTRPPWQSPQALTAPGPGLLGPAPSSPWIFDSGATHHLTSDLANFSLHTPYPGIDEVIVGNGSSLPIILRVPDLTTGATLLQGPAKDGLYEWPSLSTSSPLAFSEVRVSSHRWHSRLGHPSSAIFRHILSKLQLYHVSSSLFNCDSCQCNKSHKLPFTSSSIKSSHPLEIIFSDVWISLVVS</sequence>
<evidence type="ECO:0000313" key="4">
    <source>
        <dbReference type="EMBL" id="CAH9106214.1"/>
    </source>
</evidence>
<keyword evidence="5" id="KW-1185">Reference proteome</keyword>
<gene>
    <name evidence="4" type="ORF">CEURO_LOCUS17248</name>
</gene>
<dbReference type="OrthoDB" id="1737492at2759"/>
<feature type="non-terminal residue" evidence="4">
    <location>
        <position position="320"/>
    </location>
</feature>